<dbReference type="AlphaFoldDB" id="A0A4R2PQE8"/>
<comment type="caution">
    <text evidence="1">The sequence shown here is derived from an EMBL/GenBank/DDBJ whole genome shotgun (WGS) entry which is preliminary data.</text>
</comment>
<evidence type="ECO:0000313" key="2">
    <source>
        <dbReference type="Proteomes" id="UP000294835"/>
    </source>
</evidence>
<sequence>MPRIVDDIARVRFIKIVNDELFKRAKYDVGLKKLIFPAVGPGANNLLMLNVIPPKYRVVSVHCNTYIL</sequence>
<proteinExistence type="predicted"/>
<organism evidence="1 2">
    <name type="scientific">Rhodovulum marinum</name>
    <dbReference type="NCBI Taxonomy" id="320662"/>
    <lineage>
        <taxon>Bacteria</taxon>
        <taxon>Pseudomonadati</taxon>
        <taxon>Pseudomonadota</taxon>
        <taxon>Alphaproteobacteria</taxon>
        <taxon>Rhodobacterales</taxon>
        <taxon>Paracoccaceae</taxon>
        <taxon>Rhodovulum</taxon>
    </lineage>
</organism>
<evidence type="ECO:0000313" key="1">
    <source>
        <dbReference type="EMBL" id="TCP38022.1"/>
    </source>
</evidence>
<keyword evidence="2" id="KW-1185">Reference proteome</keyword>
<name>A0A4R2PQE8_9RHOB</name>
<gene>
    <name evidence="1" type="ORF">EV662_12510</name>
</gene>
<protein>
    <submittedName>
        <fullName evidence="1">Uncharacterized protein</fullName>
    </submittedName>
</protein>
<accession>A0A4R2PQE8</accession>
<reference evidence="1 2" key="1">
    <citation type="submission" date="2019-03" db="EMBL/GenBank/DDBJ databases">
        <title>Genomic Encyclopedia of Type Strains, Phase IV (KMG-IV): sequencing the most valuable type-strain genomes for metagenomic binning, comparative biology and taxonomic classification.</title>
        <authorList>
            <person name="Goeker M."/>
        </authorList>
    </citation>
    <scope>NUCLEOTIDE SEQUENCE [LARGE SCALE GENOMIC DNA]</scope>
    <source>
        <strain evidence="1 2">DSM 18063</strain>
    </source>
</reference>
<dbReference type="EMBL" id="SLXP01000025">
    <property type="protein sequence ID" value="TCP38022.1"/>
    <property type="molecule type" value="Genomic_DNA"/>
</dbReference>
<dbReference type="Proteomes" id="UP000294835">
    <property type="component" value="Unassembled WGS sequence"/>
</dbReference>